<name>A0A9W7B0Y7_9STRA</name>
<organism evidence="1 2">
    <name type="scientific">Triparma laevis f. longispina</name>
    <dbReference type="NCBI Taxonomy" id="1714387"/>
    <lineage>
        <taxon>Eukaryota</taxon>
        <taxon>Sar</taxon>
        <taxon>Stramenopiles</taxon>
        <taxon>Ochrophyta</taxon>
        <taxon>Bolidophyceae</taxon>
        <taxon>Parmales</taxon>
        <taxon>Triparmaceae</taxon>
        <taxon>Triparma</taxon>
    </lineage>
</organism>
<dbReference type="AlphaFoldDB" id="A0A9W7B0Y7"/>
<dbReference type="Proteomes" id="UP001165122">
    <property type="component" value="Unassembled WGS sequence"/>
</dbReference>
<proteinExistence type="predicted"/>
<protein>
    <submittedName>
        <fullName evidence="1">Uncharacterized protein</fullName>
    </submittedName>
</protein>
<evidence type="ECO:0000313" key="1">
    <source>
        <dbReference type="EMBL" id="GMH77964.1"/>
    </source>
</evidence>
<sequence>MRVKCRVNGLTFFVPCGDGEQSLKWLSLVAAQQYDLRKPSGRSRSREQSNSKRGFFLPMDVKSGKGGKMNNPDAKINECFSDGAEVMVELQETVEVDSIGAPVLSDWQQKCFCVGEASQLRLKAEALRKEEEKKKMLAKMALENRKKYEMNMVVSSSIDYTMAEMGLENSAYDWNAIVEVIAGSSQKDQDELEEYFHEAYPILDEIFMHYAGEKKKDSGSESKISFAEYSHFLHSVRVYHAYRDLQTIKDCVLEAKRRLVAASQSKHADEPTEEFMTKEEFFACMIYLSIQKLEGTKRSSGCLREVVDKFIEPHWTEGRAEDKTRVLMDSDRVTKMLGDSWPYLKQVYNFYVQTDTRVMTQDTFGNVMKDAGLLMRNPGEQADAAEDRMSSLTLNAFFGAQGFPARQLELAELVFAEFLEATCRLSVESLSQQTTNFEKFQLGLDALLDLRRNMR</sequence>
<reference evidence="2" key="1">
    <citation type="journal article" date="2023" name="Commun. Biol.">
        <title>Genome analysis of Parmales, the sister group of diatoms, reveals the evolutionary specialization of diatoms from phago-mixotrophs to photoautotrophs.</title>
        <authorList>
            <person name="Ban H."/>
            <person name="Sato S."/>
            <person name="Yoshikawa S."/>
            <person name="Yamada K."/>
            <person name="Nakamura Y."/>
            <person name="Ichinomiya M."/>
            <person name="Sato N."/>
            <person name="Blanc-Mathieu R."/>
            <person name="Endo H."/>
            <person name="Kuwata A."/>
            <person name="Ogata H."/>
        </authorList>
    </citation>
    <scope>NUCLEOTIDE SEQUENCE [LARGE SCALE GENOMIC DNA]</scope>
    <source>
        <strain evidence="2">NIES 3700</strain>
    </source>
</reference>
<gene>
    <name evidence="1" type="ORF">TrLO_g7790</name>
</gene>
<comment type="caution">
    <text evidence="1">The sequence shown here is derived from an EMBL/GenBank/DDBJ whole genome shotgun (WGS) entry which is preliminary data.</text>
</comment>
<keyword evidence="2" id="KW-1185">Reference proteome</keyword>
<evidence type="ECO:0000313" key="2">
    <source>
        <dbReference type="Proteomes" id="UP001165122"/>
    </source>
</evidence>
<accession>A0A9W7B0Y7</accession>
<dbReference type="EMBL" id="BRXW01000852">
    <property type="protein sequence ID" value="GMH77964.1"/>
    <property type="molecule type" value="Genomic_DNA"/>
</dbReference>
<dbReference type="OrthoDB" id="190830at2759"/>